<accession>A0A9Q0RTI6</accession>
<feature type="non-terminal residue" evidence="2">
    <location>
        <position position="305"/>
    </location>
</feature>
<feature type="region of interest" description="Disordered" evidence="1">
    <location>
        <begin position="207"/>
        <end position="305"/>
    </location>
</feature>
<keyword evidence="3" id="KW-1185">Reference proteome</keyword>
<feature type="region of interest" description="Disordered" evidence="1">
    <location>
        <begin position="166"/>
        <end position="189"/>
    </location>
</feature>
<dbReference type="EMBL" id="WJQU01002192">
    <property type="protein sequence ID" value="KAJ6633144.1"/>
    <property type="molecule type" value="Genomic_DNA"/>
</dbReference>
<evidence type="ECO:0000313" key="3">
    <source>
        <dbReference type="Proteomes" id="UP001151699"/>
    </source>
</evidence>
<dbReference type="Proteomes" id="UP001151699">
    <property type="component" value="Unassembled WGS sequence"/>
</dbReference>
<proteinExistence type="predicted"/>
<sequence length="305" mass="34717">MWFRPGQMDTDRFRVSSFKNRMRRLKSPVKTVLNDEIEEESDKKQVVEIDDDNLTIIQRSPSGRRINKSDKDKLLLTDRKFKNNRVVKSSSKGKITDLEKRDSLKVRKISAPALDRVEATATVIVGSKKNVRSHSNLNLNALLRYRLSNKKLSHADIDRIRRKSLNGSSNATKSQKEKHNVDTECDKSDVDCYVNGNDDDEEVFHSCEEPETLKKTSPSLGARVAAHFNEQKTKRNKKKRKTSRTSLRSQNSFDRPTSTSVVRQPSDRRPDISNSSTTQSSVDFPHAHSVDTDSNAPDAEPAHRD</sequence>
<feature type="compositionally biased region" description="Polar residues" evidence="1">
    <location>
        <begin position="272"/>
        <end position="282"/>
    </location>
</feature>
<comment type="caution">
    <text evidence="2">The sequence shown here is derived from an EMBL/GenBank/DDBJ whole genome shotgun (WGS) entry which is preliminary data.</text>
</comment>
<dbReference type="AlphaFoldDB" id="A0A9Q0RTI6"/>
<reference evidence="2" key="1">
    <citation type="submission" date="2022-07" db="EMBL/GenBank/DDBJ databases">
        <authorList>
            <person name="Trinca V."/>
            <person name="Uliana J.V.C."/>
            <person name="Torres T.T."/>
            <person name="Ward R.J."/>
            <person name="Monesi N."/>
        </authorList>
    </citation>
    <scope>NUCLEOTIDE SEQUENCE</scope>
    <source>
        <strain evidence="2">HSMRA1968</strain>
        <tissue evidence="2">Whole embryos</tissue>
    </source>
</reference>
<name>A0A9Q0RTI6_9DIPT</name>
<feature type="compositionally biased region" description="Basic and acidic residues" evidence="1">
    <location>
        <begin position="174"/>
        <end position="189"/>
    </location>
</feature>
<feature type="compositionally biased region" description="Polar residues" evidence="1">
    <location>
        <begin position="250"/>
        <end position="263"/>
    </location>
</feature>
<feature type="compositionally biased region" description="Basic residues" evidence="1">
    <location>
        <begin position="234"/>
        <end position="243"/>
    </location>
</feature>
<evidence type="ECO:0000256" key="1">
    <source>
        <dbReference type="SAM" id="MobiDB-lite"/>
    </source>
</evidence>
<evidence type="ECO:0000313" key="2">
    <source>
        <dbReference type="EMBL" id="KAJ6633144.1"/>
    </source>
</evidence>
<gene>
    <name evidence="2" type="ORF">Bhyg_17196</name>
</gene>
<organism evidence="2 3">
    <name type="scientific">Pseudolycoriella hygida</name>
    <dbReference type="NCBI Taxonomy" id="35572"/>
    <lineage>
        <taxon>Eukaryota</taxon>
        <taxon>Metazoa</taxon>
        <taxon>Ecdysozoa</taxon>
        <taxon>Arthropoda</taxon>
        <taxon>Hexapoda</taxon>
        <taxon>Insecta</taxon>
        <taxon>Pterygota</taxon>
        <taxon>Neoptera</taxon>
        <taxon>Endopterygota</taxon>
        <taxon>Diptera</taxon>
        <taxon>Nematocera</taxon>
        <taxon>Sciaroidea</taxon>
        <taxon>Sciaridae</taxon>
        <taxon>Pseudolycoriella</taxon>
    </lineage>
</organism>
<dbReference type="OrthoDB" id="8028254at2759"/>
<protein>
    <submittedName>
        <fullName evidence="2">Uncharacterized protein</fullName>
    </submittedName>
</protein>